<dbReference type="PATRIC" id="fig|1008153.3.peg.450"/>
<keyword evidence="3" id="KW-1185">Reference proteome</keyword>
<evidence type="ECO:0000256" key="1">
    <source>
        <dbReference type="SAM" id="Phobius"/>
    </source>
</evidence>
<evidence type="ECO:0000313" key="3">
    <source>
        <dbReference type="Proteomes" id="UP000075321"/>
    </source>
</evidence>
<feature type="transmembrane region" description="Helical" evidence="1">
    <location>
        <begin position="395"/>
        <end position="416"/>
    </location>
</feature>
<dbReference type="RefSeq" id="WP_245634009.1">
    <property type="nucleotide sequence ID" value="NZ_LTAZ01000001.1"/>
</dbReference>
<dbReference type="AlphaFoldDB" id="A0A151AK42"/>
<reference evidence="2 3" key="1">
    <citation type="submission" date="2016-02" db="EMBL/GenBank/DDBJ databases">
        <title>Genome sequence of Halalkalicoccus paucihalophilus DSM 24557.</title>
        <authorList>
            <person name="Poehlein A."/>
            <person name="Daniel R."/>
        </authorList>
    </citation>
    <scope>NUCLEOTIDE SEQUENCE [LARGE SCALE GENOMIC DNA]</scope>
    <source>
        <strain evidence="2 3">DSM 24557</strain>
    </source>
</reference>
<dbReference type="Proteomes" id="UP000075321">
    <property type="component" value="Unassembled WGS sequence"/>
</dbReference>
<organism evidence="2 3">
    <name type="scientific">Halalkalicoccus paucihalophilus</name>
    <dbReference type="NCBI Taxonomy" id="1008153"/>
    <lineage>
        <taxon>Archaea</taxon>
        <taxon>Methanobacteriati</taxon>
        <taxon>Methanobacteriota</taxon>
        <taxon>Stenosarchaea group</taxon>
        <taxon>Halobacteria</taxon>
        <taxon>Halobacteriales</taxon>
        <taxon>Halococcaceae</taxon>
        <taxon>Halalkalicoccus</taxon>
    </lineage>
</organism>
<dbReference type="EMBL" id="LTAZ01000001">
    <property type="protein sequence ID" value="KYH27777.1"/>
    <property type="molecule type" value="Genomic_DNA"/>
</dbReference>
<name>A0A151AK42_9EURY</name>
<accession>A0A151AK42</accession>
<protein>
    <submittedName>
        <fullName evidence="2">Uncharacterized protein</fullName>
    </submittedName>
</protein>
<comment type="caution">
    <text evidence="2">The sequence shown here is derived from an EMBL/GenBank/DDBJ whole genome shotgun (WGS) entry which is preliminary data.</text>
</comment>
<keyword evidence="1" id="KW-1133">Transmembrane helix</keyword>
<gene>
    <name evidence="2" type="ORF">HAPAU_04450</name>
</gene>
<keyword evidence="1" id="KW-0472">Membrane</keyword>
<keyword evidence="1" id="KW-0812">Transmembrane</keyword>
<evidence type="ECO:0000313" key="2">
    <source>
        <dbReference type="EMBL" id="KYH27777.1"/>
    </source>
</evidence>
<proteinExistence type="predicted"/>
<sequence>MTRRSVLAAVSVAATAITPELGGSKTGSVGSTADRTFDPTRHGFGFYNWRVREGPYPGTVPDTVDDGWRESFENVFDRPISEFPGGFVDGFSRHAREGLLEAVRTNGYCYGMVFAAQRYFERPETIPGGFDTASEIAHPNAPQSIEETPILDDLVEYQTAQYVDFHAWLGRYALLDASLIDYDSQLADLLAAVDAFGTAAITLFSEESVRSHQVLVYDYERHPDRIVLLAYNPNYTAETYAEFTYTVEIDTSGETPVPQPVEYGAGYDQFVHNEYDRLIRARRDPSGPLRGGKSLSERVFGTTLFVAADPAVETVVVDQTGRRLERTTGPEPLHYRYGVSDGTYRIALTGRGASEYALDVYVGDRYHGFLDETIEGTIAAGETERYAVTIDDGSAALTTGVGGTAALGAIGASYAVERGRARRRDRPERHDP</sequence>